<evidence type="ECO:0000256" key="1">
    <source>
        <dbReference type="SAM" id="Phobius"/>
    </source>
</evidence>
<protein>
    <recommendedName>
        <fullName evidence="4">Glycosyltransferase 2-like domain-containing protein</fullName>
    </recommendedName>
</protein>
<dbReference type="PANTHER" id="PTHR36851">
    <property type="entry name" value="UNNAMED PRODUCT"/>
    <property type="match status" value="1"/>
</dbReference>
<feature type="transmembrane region" description="Helical" evidence="1">
    <location>
        <begin position="7"/>
        <end position="29"/>
    </location>
</feature>
<gene>
    <name evidence="2" type="ORF">COS81_03635</name>
</gene>
<organism evidence="2 3">
    <name type="scientific">candidate division WWE3 bacterium CG06_land_8_20_14_3_00_42_16</name>
    <dbReference type="NCBI Taxonomy" id="1975083"/>
    <lineage>
        <taxon>Bacteria</taxon>
        <taxon>Katanobacteria</taxon>
    </lineage>
</organism>
<sequence length="491" mass="56980">MKSQRVIEIVIGLVTWLAITSPIWASFLIPKVMAYFIILMAVYWLYKSAKYAVSAVFGFITIKRNEKMNWLSLAQKHPDFEKVSHIVIIPNYKELEEKIRINLQYLAAQTLSSRKIIVVLAMEEREGAEAKAKARHLSDEFGDTFGLITATFHPDLPGELKGKSSNEAWAGRKIKMDLVDRKNMDINFLTITSCDVDSLFNPQYFAALTCLFLNDQNRYRKFWQGLLTEYANLDRTILPVRLVSAIDSVLRMALPFQEGFFLPYSTYSASLKMVFEVGFWDTDIIPEDWHMFFKCFFNLKGEVETMPIYLTNHGDSIEGNDFFDALKNRYVQNRRHAWGVTDIPYIIVQWAKHPEIPFFRRTLLVIRSYEAHFLWPTSWFLLTLGVNLPVVINPQLKETVLGYNFSIFARNILAVCLVLTCAFIILDLLSHPPQNKSDKIWVRILSFLQWFLMPFITLFLATLPGLDAHTRIMLNRRIEYKVSEKRVGKGH</sequence>
<evidence type="ECO:0000313" key="3">
    <source>
        <dbReference type="Proteomes" id="UP000229916"/>
    </source>
</evidence>
<reference evidence="3" key="1">
    <citation type="submission" date="2017-09" db="EMBL/GenBank/DDBJ databases">
        <title>Depth-based differentiation of microbial function through sediment-hosted aquifers and enrichment of novel symbionts in the deep terrestrial subsurface.</title>
        <authorList>
            <person name="Probst A.J."/>
            <person name="Ladd B."/>
            <person name="Jarett J.K."/>
            <person name="Geller-Mcgrath D.E."/>
            <person name="Sieber C.M.K."/>
            <person name="Emerson J.B."/>
            <person name="Anantharaman K."/>
            <person name="Thomas B.C."/>
            <person name="Malmstrom R."/>
            <person name="Stieglmeier M."/>
            <person name="Klingl A."/>
            <person name="Woyke T."/>
            <person name="Ryan C.M."/>
            <person name="Banfield J.F."/>
        </authorList>
    </citation>
    <scope>NUCLEOTIDE SEQUENCE [LARGE SCALE GENOMIC DNA]</scope>
</reference>
<accession>A0A2M7AMB0</accession>
<keyword evidence="1" id="KW-1133">Transmembrane helix</keyword>
<feature type="transmembrane region" description="Helical" evidence="1">
    <location>
        <begin position="412"/>
        <end position="429"/>
    </location>
</feature>
<dbReference type="PANTHER" id="PTHR36851:SF1">
    <property type="entry name" value="GLYCO_TRANS_2-LIKE DOMAIN-CONTAINING PROTEIN"/>
    <property type="match status" value="1"/>
</dbReference>
<dbReference type="AlphaFoldDB" id="A0A2M7AMB0"/>
<dbReference type="Proteomes" id="UP000229916">
    <property type="component" value="Unassembled WGS sequence"/>
</dbReference>
<name>A0A2M7AMB0_UNCKA</name>
<proteinExistence type="predicted"/>
<keyword evidence="1" id="KW-0812">Transmembrane</keyword>
<feature type="transmembrane region" description="Helical" evidence="1">
    <location>
        <begin position="441"/>
        <end position="463"/>
    </location>
</feature>
<evidence type="ECO:0000313" key="2">
    <source>
        <dbReference type="EMBL" id="PIU68549.1"/>
    </source>
</evidence>
<dbReference type="EMBL" id="PEWD01000068">
    <property type="protein sequence ID" value="PIU68549.1"/>
    <property type="molecule type" value="Genomic_DNA"/>
</dbReference>
<feature type="transmembrane region" description="Helical" evidence="1">
    <location>
        <begin position="35"/>
        <end position="62"/>
    </location>
</feature>
<evidence type="ECO:0008006" key="4">
    <source>
        <dbReference type="Google" id="ProtNLM"/>
    </source>
</evidence>
<comment type="caution">
    <text evidence="2">The sequence shown here is derived from an EMBL/GenBank/DDBJ whole genome shotgun (WGS) entry which is preliminary data.</text>
</comment>
<keyword evidence="1" id="KW-0472">Membrane</keyword>